<proteinExistence type="predicted"/>
<organism evidence="2 3">
    <name type="scientific">Cupriavidus neocaledonicus</name>
    <dbReference type="NCBI Taxonomy" id="1040979"/>
    <lineage>
        <taxon>Bacteria</taxon>
        <taxon>Pseudomonadati</taxon>
        <taxon>Pseudomonadota</taxon>
        <taxon>Betaproteobacteria</taxon>
        <taxon>Burkholderiales</taxon>
        <taxon>Burkholderiaceae</taxon>
        <taxon>Cupriavidus</taxon>
    </lineage>
</organism>
<geneLocation type="plasmid" evidence="2">
    <name>II</name>
</geneLocation>
<geneLocation type="plasmid" evidence="3">
    <name>ii</name>
</geneLocation>
<evidence type="ECO:0000313" key="3">
    <source>
        <dbReference type="Proteomes" id="UP000255168"/>
    </source>
</evidence>
<gene>
    <name evidence="1" type="ORF">CBM2605_B50044</name>
    <name evidence="2" type="ORF">CBM2607_MP21452</name>
</gene>
<dbReference type="EMBL" id="OFTC01000044">
    <property type="protein sequence ID" value="SOZ39872.1"/>
    <property type="molecule type" value="Genomic_DNA"/>
</dbReference>
<reference evidence="3 4" key="1">
    <citation type="submission" date="2018-01" db="EMBL/GenBank/DDBJ databases">
        <authorList>
            <person name="Clerissi C."/>
        </authorList>
    </citation>
    <scope>NUCLEOTIDE SEQUENCE [LARGE SCALE GENOMIC DNA]</scope>
    <source>
        <strain evidence="1">Cupriavidus taiwanensis STM 6082</strain>
        <strain evidence="2">Cupriavidus taiwanensis STM 6160</strain>
        <plasmid evidence="2">II</plasmid>
        <plasmid evidence="3">ii</plasmid>
    </source>
</reference>
<protein>
    <submittedName>
        <fullName evidence="2">Uncharacterized protein</fullName>
    </submittedName>
</protein>
<name>A0A375HV98_9BURK</name>
<evidence type="ECO:0000313" key="1">
    <source>
        <dbReference type="EMBL" id="SOZ39872.1"/>
    </source>
</evidence>
<keyword evidence="4" id="KW-1185">Reference proteome</keyword>
<dbReference type="Proteomes" id="UP000255168">
    <property type="component" value="Plasmid II"/>
</dbReference>
<dbReference type="EMBL" id="LT984807">
    <property type="protein sequence ID" value="SPD60794.1"/>
    <property type="molecule type" value="Genomic_DNA"/>
</dbReference>
<keyword evidence="2" id="KW-0614">Plasmid</keyword>
<accession>A0A375HV98</accession>
<evidence type="ECO:0000313" key="4">
    <source>
        <dbReference type="Proteomes" id="UP000256710"/>
    </source>
</evidence>
<evidence type="ECO:0000313" key="2">
    <source>
        <dbReference type="EMBL" id="SPD60794.1"/>
    </source>
</evidence>
<sequence>MNLLSPYQFKYRVLNHFSGGRRRIDVFKEKSAERNPIGVLRKH</sequence>
<dbReference type="Proteomes" id="UP000256710">
    <property type="component" value="Unassembled WGS sequence"/>
</dbReference>
<dbReference type="AlphaFoldDB" id="A0A375HV98"/>